<dbReference type="OrthoDB" id="9793389at2"/>
<dbReference type="RefSeq" id="WP_108031888.1">
    <property type="nucleotide sequence ID" value="NZ_QAOM01000004.1"/>
</dbReference>
<reference evidence="3 4" key="1">
    <citation type="submission" date="2018-04" db="EMBL/GenBank/DDBJ databases">
        <title>Genomic Encyclopedia of Archaeal and Bacterial Type Strains, Phase II (KMG-II): from individual species to whole genera.</title>
        <authorList>
            <person name="Goeker M."/>
        </authorList>
    </citation>
    <scope>NUCLEOTIDE SEQUENCE [LARGE SCALE GENOMIC DNA]</scope>
    <source>
        <strain evidence="3 4">DSM 18806</strain>
    </source>
</reference>
<gene>
    <name evidence="3" type="ORF">C8U37_10454</name>
</gene>
<feature type="region of interest" description="Disordered" evidence="1">
    <location>
        <begin position="86"/>
        <end position="114"/>
    </location>
</feature>
<proteinExistence type="predicted"/>
<dbReference type="InterPro" id="IPR010693">
    <property type="entry name" value="Divergent_4Fe-4S_mono-cluster"/>
</dbReference>
<name>A0A2T5INM0_9LACT</name>
<dbReference type="AlphaFoldDB" id="A0A2T5INM0"/>
<evidence type="ECO:0000313" key="3">
    <source>
        <dbReference type="EMBL" id="PTQ85417.1"/>
    </source>
</evidence>
<keyword evidence="4" id="KW-1185">Reference proteome</keyword>
<evidence type="ECO:0000259" key="2">
    <source>
        <dbReference type="Pfam" id="PF06902"/>
    </source>
</evidence>
<evidence type="ECO:0000256" key="1">
    <source>
        <dbReference type="SAM" id="MobiDB-lite"/>
    </source>
</evidence>
<protein>
    <submittedName>
        <fullName evidence="3">Putative Fe-S cluster protein YjdI</fullName>
    </submittedName>
</protein>
<comment type="caution">
    <text evidence="3">The sequence shown here is derived from an EMBL/GenBank/DDBJ whole genome shotgun (WGS) entry which is preliminary data.</text>
</comment>
<organism evidence="3 4">
    <name type="scientific">Trichococcus patagoniensis</name>
    <dbReference type="NCBI Taxonomy" id="382641"/>
    <lineage>
        <taxon>Bacteria</taxon>
        <taxon>Bacillati</taxon>
        <taxon>Bacillota</taxon>
        <taxon>Bacilli</taxon>
        <taxon>Lactobacillales</taxon>
        <taxon>Carnobacteriaceae</taxon>
        <taxon>Trichococcus</taxon>
    </lineage>
</organism>
<feature type="compositionally biased region" description="Basic and acidic residues" evidence="1">
    <location>
        <begin position="102"/>
        <end position="114"/>
    </location>
</feature>
<dbReference type="Proteomes" id="UP000244161">
    <property type="component" value="Unassembled WGS sequence"/>
</dbReference>
<evidence type="ECO:0000313" key="4">
    <source>
        <dbReference type="Proteomes" id="UP000244161"/>
    </source>
</evidence>
<dbReference type="EMBL" id="QAOM01000004">
    <property type="protein sequence ID" value="PTQ85417.1"/>
    <property type="molecule type" value="Genomic_DNA"/>
</dbReference>
<sequence>MNESELLAHGYRKYTGEKVDVYFNLSVCTYSGNCVRGNHAIFDTKRKPWILADADSPEEVARVIHTCPSGALKYRLKGSEEILPTFPLGAMMPDQNEEESLEEKNDCPPDETKN</sequence>
<feature type="domain" description="Divergent 4Fe-4S mono-cluster" evidence="2">
    <location>
        <begin position="14"/>
        <end position="76"/>
    </location>
</feature>
<dbReference type="Pfam" id="PF06902">
    <property type="entry name" value="Fer4_19"/>
    <property type="match status" value="1"/>
</dbReference>
<accession>A0A2T5INM0</accession>